<keyword evidence="1" id="KW-0812">Transmembrane</keyword>
<dbReference type="Proteomes" id="UP000050794">
    <property type="component" value="Unassembled WGS sequence"/>
</dbReference>
<proteinExistence type="predicted"/>
<keyword evidence="1" id="KW-1133">Transmembrane helix</keyword>
<feature type="transmembrane region" description="Helical" evidence="1">
    <location>
        <begin position="204"/>
        <end position="224"/>
    </location>
</feature>
<protein>
    <submittedName>
        <fullName evidence="4">G protein-coupled receptor</fullName>
    </submittedName>
</protein>
<evidence type="ECO:0000256" key="1">
    <source>
        <dbReference type="SAM" id="Phobius"/>
    </source>
</evidence>
<keyword evidence="1" id="KW-0472">Membrane</keyword>
<organism evidence="3 4">
    <name type="scientific">Toxocara canis</name>
    <name type="common">Canine roundworm</name>
    <dbReference type="NCBI Taxonomy" id="6265"/>
    <lineage>
        <taxon>Eukaryota</taxon>
        <taxon>Metazoa</taxon>
        <taxon>Ecdysozoa</taxon>
        <taxon>Nematoda</taxon>
        <taxon>Chromadorea</taxon>
        <taxon>Rhabditida</taxon>
        <taxon>Spirurina</taxon>
        <taxon>Ascaridomorpha</taxon>
        <taxon>Ascaridoidea</taxon>
        <taxon>Toxocaridae</taxon>
        <taxon>Toxocara</taxon>
    </lineage>
</organism>
<feature type="transmembrane region" description="Helical" evidence="1">
    <location>
        <begin position="20"/>
        <end position="45"/>
    </location>
</feature>
<feature type="transmembrane region" description="Helical" evidence="1">
    <location>
        <begin position="236"/>
        <end position="256"/>
    </location>
</feature>
<sequence>MEEEATNSSSNGSASVYVGIFYVVYASSGITLHLLEIGACFKLSYAFNGFRFIAHHSAADMLLLFAYGIWGGAVVLANNEITTPEQRTAVNVILNFPWFVEMYSGLYFNANGYGMTADWVAYALNGTQIYYFVFNGFTIFSNLLLYIAVLVALIHKTGKNLRNKTLLQQNLSSTVKRTIIDLRRANVIARKNANIENWNRSVEFGLLISCFINWFVAILAQVFMNWLSLYAPWRDCLIMVALMTQCWASTLLRLFLSTVLRSEVRQLFIRCMRVHEPRKVQPS</sequence>
<keyword evidence="3" id="KW-1185">Reference proteome</keyword>
<gene>
    <name evidence="2" type="ORF">TCNE_LOCUS17528</name>
</gene>
<evidence type="ECO:0000313" key="2">
    <source>
        <dbReference type="EMBL" id="VDM48849.1"/>
    </source>
</evidence>
<name>A0A183V9V8_TOXCA</name>
<dbReference type="AlphaFoldDB" id="A0A183V9V8"/>
<accession>A0A183V9V8</accession>
<evidence type="ECO:0000313" key="4">
    <source>
        <dbReference type="WBParaSite" id="TCNE_0001752901-mRNA-1"/>
    </source>
</evidence>
<dbReference type="WBParaSite" id="TCNE_0001752901-mRNA-1">
    <property type="protein sequence ID" value="TCNE_0001752901-mRNA-1"/>
    <property type="gene ID" value="TCNE_0001752901"/>
</dbReference>
<reference evidence="2 3" key="2">
    <citation type="submission" date="2018-11" db="EMBL/GenBank/DDBJ databases">
        <authorList>
            <consortium name="Pathogen Informatics"/>
        </authorList>
    </citation>
    <scope>NUCLEOTIDE SEQUENCE [LARGE SCALE GENOMIC DNA]</scope>
</reference>
<feature type="transmembrane region" description="Helical" evidence="1">
    <location>
        <begin position="57"/>
        <end position="77"/>
    </location>
</feature>
<reference evidence="4" key="1">
    <citation type="submission" date="2016-06" db="UniProtKB">
        <authorList>
            <consortium name="WormBaseParasite"/>
        </authorList>
    </citation>
    <scope>IDENTIFICATION</scope>
</reference>
<evidence type="ECO:0000313" key="3">
    <source>
        <dbReference type="Proteomes" id="UP000050794"/>
    </source>
</evidence>
<dbReference type="EMBL" id="UYWY01024528">
    <property type="protein sequence ID" value="VDM48849.1"/>
    <property type="molecule type" value="Genomic_DNA"/>
</dbReference>
<feature type="transmembrane region" description="Helical" evidence="1">
    <location>
        <begin position="129"/>
        <end position="154"/>
    </location>
</feature>